<dbReference type="EMBL" id="SMKP01000210">
    <property type="protein sequence ID" value="TDD11856.1"/>
    <property type="molecule type" value="Genomic_DNA"/>
</dbReference>
<proteinExistence type="predicted"/>
<evidence type="ECO:0000313" key="1">
    <source>
        <dbReference type="EMBL" id="TDD11856.1"/>
    </source>
</evidence>
<evidence type="ECO:0000313" key="2">
    <source>
        <dbReference type="Proteomes" id="UP000294543"/>
    </source>
</evidence>
<reference evidence="1 2" key="1">
    <citation type="submission" date="2019-03" db="EMBL/GenBank/DDBJ databases">
        <title>Draft genome sequences of novel Actinobacteria.</title>
        <authorList>
            <person name="Sahin N."/>
            <person name="Ay H."/>
            <person name="Saygin H."/>
        </authorList>
    </citation>
    <scope>NUCLEOTIDE SEQUENCE [LARGE SCALE GENOMIC DNA]</scope>
    <source>
        <strain evidence="1 2">KC712</strain>
    </source>
</reference>
<protein>
    <submittedName>
        <fullName evidence="1">Uncharacterized protein</fullName>
    </submittedName>
</protein>
<keyword evidence="2" id="KW-1185">Reference proteome</keyword>
<dbReference type="AlphaFoldDB" id="A0A4V2YCK4"/>
<dbReference type="OrthoDB" id="3304698at2"/>
<organism evidence="1 2">
    <name type="scientific">Nonomuraea diastatica</name>
    <dbReference type="NCBI Taxonomy" id="1848329"/>
    <lineage>
        <taxon>Bacteria</taxon>
        <taxon>Bacillati</taxon>
        <taxon>Actinomycetota</taxon>
        <taxon>Actinomycetes</taxon>
        <taxon>Streptosporangiales</taxon>
        <taxon>Streptosporangiaceae</taxon>
        <taxon>Nonomuraea</taxon>
    </lineage>
</organism>
<name>A0A4V2YCK4_9ACTN</name>
<dbReference type="Proteomes" id="UP000294543">
    <property type="component" value="Unassembled WGS sequence"/>
</dbReference>
<comment type="caution">
    <text evidence="1">The sequence shown here is derived from an EMBL/GenBank/DDBJ whole genome shotgun (WGS) entry which is preliminary data.</text>
</comment>
<sequence>MATILEDFEDTTLNLAITGTWARASDYAASGTWSLKSALIGNSGATEAVVVVPANAESVSFSYRVSSEAGFDQFHVVIDGVEVLTDSGEIDWTPVTFDVLGKSTVTFSYTKDESFLEGEDAAWVDQIGFTTLGDLKDATDSGTLAETASIAQAPEVAKASADSGGLVETRWASQPEGGTIPPSIRTTSTTASGNATYSVSAPAGVALNDVLIAIQAADRGSTAAMTTPTGGTAWQLLDALDGIGENDIIQAIRVWWKRAGSSEPGLYTFAQTGGSDGVCLIVAVKDASQSAVPKIARSTDGTGLNITTPGITPMSDGDVELRLVAVYSLGTAMTVAAPDELTALAHIQSRIYTVLAAAARTLQFDAPTGPADFVASVNEVEWRAGYTLAIAPAVTGPPQAPKAAADAASVVESSTTTVVPDGQRVAANDAGTLTETAAAMSDVAASDMAVLIEAPALDVGPGGADQATLAEASMLELRWIGADQAHLTDRAQVNVQATSVDAGALAELVDVAKSIGPVSSDSGTLAEATAVVAQAAAADIGALNEAASAVVAKEASDSGQFVESVASTGLDVADAAAFVEHAAVHAVIAGFDGASLADSASFEAPKYAADAAVLAEQAEVGEIRAIGGAGLVRRGWSAHSPRRRWAVGRPRRAWRANSPHT</sequence>
<accession>A0A4V2YCK4</accession>
<gene>
    <name evidence="1" type="ORF">E1294_44410</name>
</gene>
<dbReference type="RefSeq" id="WP_132517556.1">
    <property type="nucleotide sequence ID" value="NZ_SMKP01000210.1"/>
</dbReference>